<dbReference type="AlphaFoldDB" id="A0A1M6M8Q2"/>
<keyword evidence="1" id="KW-0175">Coiled coil</keyword>
<sequence length="349" mass="39713">MSKKKSLLSELTNQIVAAIEEADFSEDKISELIESIVSEGQNELFESLKKNAPPMLKEERRAKRSFEDRNYRRWKEPLDLLRTMWVCCQEIAESHAHEGPLDGDELTFDTLAHLQPKALLILSEILSLLESGFADGALARWRSLHEVTVVGMFISKHGHEAALAYRLSMWFSNLRAANQYNRHANRANLAPITHAEVSKIEQKCAESRELLGRELKSDWDWASSILKKTRPNFADLEREVGLDHWRPRFKWACQHIHAGFVRPDRLLGMTEADNFAFQVGASNSGLVEPLQMSAISLMQITNTFLLFPEPNVDRLVFANVLAAFSDEIGMVALRTKDETLKEALKDARE</sequence>
<feature type="coiled-coil region" evidence="1">
    <location>
        <begin position="1"/>
        <end position="28"/>
    </location>
</feature>
<dbReference type="InterPro" id="IPR043733">
    <property type="entry name" value="DUF5677"/>
</dbReference>
<protein>
    <submittedName>
        <fullName evidence="2">Uncharacterized protein</fullName>
    </submittedName>
</protein>
<dbReference type="RefSeq" id="WP_073253048.1">
    <property type="nucleotide sequence ID" value="NZ_FQZQ01000013.1"/>
</dbReference>
<reference evidence="3" key="1">
    <citation type="submission" date="2016-11" db="EMBL/GenBank/DDBJ databases">
        <authorList>
            <person name="Varghese N."/>
            <person name="Submissions S."/>
        </authorList>
    </citation>
    <scope>NUCLEOTIDE SEQUENCE [LARGE SCALE GENOMIC DNA]</scope>
    <source>
        <strain evidence="3">DSM 100564</strain>
    </source>
</reference>
<dbReference type="OrthoDB" id="7531258at2"/>
<dbReference type="Pfam" id="PF18928">
    <property type="entry name" value="DUF5677"/>
    <property type="match status" value="1"/>
</dbReference>
<evidence type="ECO:0000313" key="2">
    <source>
        <dbReference type="EMBL" id="SHJ79887.1"/>
    </source>
</evidence>
<organism evidence="2 3">
    <name type="scientific">Shimia gijangensis</name>
    <dbReference type="NCBI Taxonomy" id="1470563"/>
    <lineage>
        <taxon>Bacteria</taxon>
        <taxon>Pseudomonadati</taxon>
        <taxon>Pseudomonadota</taxon>
        <taxon>Alphaproteobacteria</taxon>
        <taxon>Rhodobacterales</taxon>
        <taxon>Roseobacteraceae</taxon>
    </lineage>
</organism>
<name>A0A1M6M8Q2_9RHOB</name>
<proteinExistence type="predicted"/>
<dbReference type="EMBL" id="FQZQ01000013">
    <property type="protein sequence ID" value="SHJ79887.1"/>
    <property type="molecule type" value="Genomic_DNA"/>
</dbReference>
<accession>A0A1M6M8Q2</accession>
<dbReference type="Proteomes" id="UP000183982">
    <property type="component" value="Unassembled WGS sequence"/>
</dbReference>
<gene>
    <name evidence="2" type="ORF">SAMN05444000_11366</name>
</gene>
<evidence type="ECO:0000313" key="3">
    <source>
        <dbReference type="Proteomes" id="UP000183982"/>
    </source>
</evidence>
<evidence type="ECO:0000256" key="1">
    <source>
        <dbReference type="SAM" id="Coils"/>
    </source>
</evidence>
<keyword evidence="3" id="KW-1185">Reference proteome</keyword>